<name>A0A455SEM2_9CHLR</name>
<proteinExistence type="predicted"/>
<gene>
    <name evidence="1" type="ORF">KTC_05490</name>
</gene>
<dbReference type="EMBL" id="AP019376">
    <property type="protein sequence ID" value="BBH85798.1"/>
    <property type="molecule type" value="Genomic_DNA"/>
</dbReference>
<protein>
    <submittedName>
        <fullName evidence="1">Uncharacterized protein</fullName>
    </submittedName>
</protein>
<reference evidence="1" key="1">
    <citation type="submission" date="2018-12" db="EMBL/GenBank/DDBJ databases">
        <title>Novel natural products biosynthetic potential of the class Ktedonobacteria.</title>
        <authorList>
            <person name="Zheng Y."/>
            <person name="Saitou A."/>
            <person name="Wang C.M."/>
            <person name="Toyoda A."/>
            <person name="Minakuchi Y."/>
            <person name="Sekiguchi Y."/>
            <person name="Ueda K."/>
            <person name="Takano H."/>
            <person name="Sakai Y."/>
            <person name="Yokota A."/>
            <person name="Yabe S."/>
        </authorList>
    </citation>
    <scope>NUCLEOTIDE SEQUENCE</scope>
    <source>
        <strain evidence="1">COM3</strain>
    </source>
</reference>
<organism evidence="1">
    <name type="scientific">Thermosporothrix sp. COM3</name>
    <dbReference type="NCBI Taxonomy" id="2490863"/>
    <lineage>
        <taxon>Bacteria</taxon>
        <taxon>Bacillati</taxon>
        <taxon>Chloroflexota</taxon>
        <taxon>Ktedonobacteria</taxon>
        <taxon>Ktedonobacterales</taxon>
        <taxon>Thermosporotrichaceae</taxon>
        <taxon>Thermosporothrix</taxon>
    </lineage>
</organism>
<sequence>MIAIDVLAAPFRGLLLAPVRGGMDAPSYSVACFVDSAGNPGIMEGEGCTQSGYACSDNGDVAYHASGRGE</sequence>
<dbReference type="AlphaFoldDB" id="A0A455SEM2"/>
<evidence type="ECO:0000313" key="1">
    <source>
        <dbReference type="EMBL" id="BBH85798.1"/>
    </source>
</evidence>
<accession>A0A455SEM2</accession>